<evidence type="ECO:0000256" key="2">
    <source>
        <dbReference type="SAM" id="MobiDB-lite"/>
    </source>
</evidence>
<sequence>MDAGTIFDDRPRAETLPHLLSGINMEYIGETHQALEQELDYQTYLEDELKTCVTRGLYSQQDASNLQALININREHLDFLSPITSLEHMFSEMAQKVSDRAVDLVNLQCSPAFWDRNLSKNTRACWKTVQRFSHVSRVHISNASEYQMFYYNCDHFLKSLQKRAEVNFNRYKDIDVEYPSITTTRLNSSITEGLLKFQSLTSEVLRILDKAQHVNPVYLRVRGLNRPVSGIMLCDYSTKNFSLRAGQHVYVLDNAYATPLTTNSETTDASETSECSTCSQYCSLHHRPGCDVCGLPLSTTTGTTSPTDVEEVESGMVTREAVQGKRGRNASESSTATGSASGPSDVSTGTTPPGCSHTLCSQREPVMWKVRTMDGSLTVDVPAVTVMINEHDEEAINYAYEIYDFFTNMWREAIDIWLTKGVKALSSYFSSLIDAKHLRIENERVFEQFLEEVERAFPCEDPESGTANKVLNEMIATLREKISSQETREETSEEVYVKITEVASYRKTVQKLRDHVNQIKRFMKDIEENTRQDILDASTMKSIGDLKYVYEESVEEHKRLEKMLRQVNAFRTQQRSPRVPVQKVHSIFGEYYSSSEELSAGSETSESQYDIERDKDLSPHEFRLYGRDAAHRATALTNRPRYIRRPHRKAVIVGVDDLLTESSDETDTGQPRRTGKLLYEPTRKRPGENVSEVIEETKDTVISSMTLNRKINLEKAMRQRGEVPRIPSLDGRYRSRRQLQFTPGPQKGDVSMVYLQITAAKSTQDAMIPTGDNQQSRGIQLDIEKIPIDAKDVLRVEPRVASWQSDANGEMKLKHDVSLEPSQQQPRKHRPISETTMEAIVSGTTKIGDYYERGVQMTSRDEYEGIIKPPMFNCFTTSTQTSIRKREGVKTTATMTELPVEPTGSQLVHGAPPLTQQVPTSEIITTVTSATEVPAHLAEVTSSGWSIEQPGSGIIAPAKEIESTVSSVAKSPAIAVSAIPSHDVADAWTGMDVMEEPVPIIQRETAIKVRSAPPVETTPVPTAVRYGLIQTPYYLHYEGSFVGEVEKPEGVVATHLTTVEMPLPEKVVLSTAESQVTYIPKVQASGDVEAKADIVDRPKVSMISSSEVARPGMVPSGTMTDILIKPDRPDVVRSAPPIAPQIPQTEVCTVVTSFIEQRSYSVEAASSTLSPKHTDTGVAPSEEKVTSPVTSVSVKSVSKVYTQTDDLMTERGPAGVSRGMETTVFEEPMPLVQKESTIAVRSAPPVETTSKSVTLKYGLVKTPFQLHYEGIVTGEVQEPAVVETSTSRTVELKPTIIQMPVPARVVLSSVESQVTYIPEHYAAVTERETASKVAMRMAKVEAIGEFETVPLAPSKPEMHSVEIQAEMDLSYMEATTHSVERPKGSIVSSADLTKPATVSTASVTGVLIQPERTDVERSAPPERGDSDTAASVKEFHAATSLVSKEPVSKVSLQAVGITTEPLATFVNAWTETVRMEETLPVIQKESTLKVQSAPPVEAKPIQLRVKYSLVQTPYQLRYEGIIAGEVEKSKVVDTSILTMAGTEPKVVEMAMPEKVVLSSAKSQVTYIPEHAVTSSKPVMLNVEVQAIQTVETMEVKPKKPTVRSIEIQAVLMTGQAETISQMIDLSKGQTTTSEEQPRPKLVSTATMTEEMIEPAMPLVTYEAISTKTKEPVAKVTKAIGITTEHLESYLDAWTETLVTKEPTQVIQKEKTETVVHTAPPIEVKPEPIEIKLSQTQTPYQLQYEGIFAEEIEKPREMDATTITREVKEKEEKEPIPAKVLLSTAKSQIAYVPEKLVAMTQKMQAPKVEMRTVEVQATATPEPVLSVPKRPVMHSLEVQALMV</sequence>
<dbReference type="WBParaSite" id="TASK_0000771701-mRNA-1">
    <property type="protein sequence ID" value="TASK_0000771701-mRNA-1"/>
    <property type="gene ID" value="TASK_0000771701"/>
</dbReference>
<dbReference type="EMBL" id="UYRS01018663">
    <property type="protein sequence ID" value="VDK38898.1"/>
    <property type="molecule type" value="Genomic_DNA"/>
</dbReference>
<keyword evidence="4" id="KW-1185">Reference proteome</keyword>
<dbReference type="STRING" id="60517.A0A0R3WAV9"/>
<evidence type="ECO:0000313" key="4">
    <source>
        <dbReference type="Proteomes" id="UP000282613"/>
    </source>
</evidence>
<feature type="region of interest" description="Disordered" evidence="2">
    <location>
        <begin position="1164"/>
        <end position="1185"/>
    </location>
</feature>
<feature type="compositionally biased region" description="Polar residues" evidence="2">
    <location>
        <begin position="345"/>
        <end position="358"/>
    </location>
</feature>
<organism evidence="5">
    <name type="scientific">Taenia asiatica</name>
    <name type="common">Asian tapeworm</name>
    <dbReference type="NCBI Taxonomy" id="60517"/>
    <lineage>
        <taxon>Eukaryota</taxon>
        <taxon>Metazoa</taxon>
        <taxon>Spiralia</taxon>
        <taxon>Lophotrochozoa</taxon>
        <taxon>Platyhelminthes</taxon>
        <taxon>Cestoda</taxon>
        <taxon>Eucestoda</taxon>
        <taxon>Cyclophyllidea</taxon>
        <taxon>Taeniidae</taxon>
        <taxon>Taenia</taxon>
    </lineage>
</organism>
<evidence type="ECO:0000313" key="5">
    <source>
        <dbReference type="WBParaSite" id="TASK_0000771701-mRNA-1"/>
    </source>
</evidence>
<feature type="region of interest" description="Disordered" evidence="2">
    <location>
        <begin position="301"/>
        <end position="358"/>
    </location>
</feature>
<name>A0A0R3WAV9_TAEAS</name>
<evidence type="ECO:0000313" key="3">
    <source>
        <dbReference type="EMBL" id="VDK38898.1"/>
    </source>
</evidence>
<feature type="region of interest" description="Disordered" evidence="2">
    <location>
        <begin position="1409"/>
        <end position="1429"/>
    </location>
</feature>
<reference evidence="3 4" key="2">
    <citation type="submission" date="2018-11" db="EMBL/GenBank/DDBJ databases">
        <authorList>
            <consortium name="Pathogen Informatics"/>
        </authorList>
    </citation>
    <scope>NUCLEOTIDE SEQUENCE [LARGE SCALE GENOMIC DNA]</scope>
</reference>
<gene>
    <name evidence="3" type="ORF">TASK_LOCUS7718</name>
</gene>
<proteinExistence type="predicted"/>
<protein>
    <submittedName>
        <fullName evidence="5">SH2 domain-containing protein</fullName>
    </submittedName>
</protein>
<accession>A0A0R3WAV9</accession>
<keyword evidence="1" id="KW-0175">Coiled coil</keyword>
<feature type="compositionally biased region" description="Polar residues" evidence="2">
    <location>
        <begin position="595"/>
        <end position="608"/>
    </location>
</feature>
<evidence type="ECO:0000256" key="1">
    <source>
        <dbReference type="SAM" id="Coils"/>
    </source>
</evidence>
<dbReference type="Proteomes" id="UP000282613">
    <property type="component" value="Unassembled WGS sequence"/>
</dbReference>
<feature type="coiled-coil region" evidence="1">
    <location>
        <begin position="468"/>
        <end position="529"/>
    </location>
</feature>
<feature type="region of interest" description="Disordered" evidence="2">
    <location>
        <begin position="595"/>
        <end position="614"/>
    </location>
</feature>
<feature type="compositionally biased region" description="Low complexity" evidence="2">
    <location>
        <begin position="330"/>
        <end position="344"/>
    </location>
</feature>
<reference evidence="5" key="1">
    <citation type="submission" date="2017-02" db="UniProtKB">
        <authorList>
            <consortium name="WormBaseParasite"/>
        </authorList>
    </citation>
    <scope>IDENTIFICATION</scope>
</reference>
<feature type="compositionally biased region" description="Basic and acidic residues" evidence="2">
    <location>
        <begin position="1411"/>
        <end position="1426"/>
    </location>
</feature>
<dbReference type="OrthoDB" id="6252596at2759"/>